<evidence type="ECO:0000313" key="2">
    <source>
        <dbReference type="EMBL" id="GFR95031.1"/>
    </source>
</evidence>
<feature type="region of interest" description="Disordered" evidence="1">
    <location>
        <begin position="1"/>
        <end position="28"/>
    </location>
</feature>
<dbReference type="EMBL" id="BMAT01012580">
    <property type="protein sequence ID" value="GFR95031.1"/>
    <property type="molecule type" value="Genomic_DNA"/>
</dbReference>
<proteinExistence type="predicted"/>
<comment type="caution">
    <text evidence="2">The sequence shown here is derived from an EMBL/GenBank/DDBJ whole genome shotgun (WGS) entry which is preliminary data.</text>
</comment>
<dbReference type="AlphaFoldDB" id="A0AAV4HE73"/>
<protein>
    <submittedName>
        <fullName evidence="2">Uncharacterized protein</fullName>
    </submittedName>
</protein>
<organism evidence="2 3">
    <name type="scientific">Elysia marginata</name>
    <dbReference type="NCBI Taxonomy" id="1093978"/>
    <lineage>
        <taxon>Eukaryota</taxon>
        <taxon>Metazoa</taxon>
        <taxon>Spiralia</taxon>
        <taxon>Lophotrochozoa</taxon>
        <taxon>Mollusca</taxon>
        <taxon>Gastropoda</taxon>
        <taxon>Heterobranchia</taxon>
        <taxon>Euthyneura</taxon>
        <taxon>Panpulmonata</taxon>
        <taxon>Sacoglossa</taxon>
        <taxon>Placobranchoidea</taxon>
        <taxon>Plakobranchidae</taxon>
        <taxon>Elysia</taxon>
    </lineage>
</organism>
<evidence type="ECO:0000313" key="3">
    <source>
        <dbReference type="Proteomes" id="UP000762676"/>
    </source>
</evidence>
<gene>
    <name evidence="2" type="ORF">ElyMa_006264300</name>
</gene>
<dbReference type="Proteomes" id="UP000762676">
    <property type="component" value="Unassembled WGS sequence"/>
</dbReference>
<accession>A0AAV4HE73</accession>
<sequence>MEDLPNRTKGNHLNPEAHQHTAINNKHSLEQRITDKDCRMAPARPRLEIRINSEVSHCAIKCLKDFKGMELAVDRSRLKVEIPKMSAPDMIHTFNLYFGTHRFATYCDLEKHSCLIQCRHKCRGPYPYQNRYLPYLCQPRNCKVRRQPQCFEIRQKNKNKNRVPL</sequence>
<name>A0AAV4HE73_9GAST</name>
<evidence type="ECO:0000256" key="1">
    <source>
        <dbReference type="SAM" id="MobiDB-lite"/>
    </source>
</evidence>
<reference evidence="2 3" key="1">
    <citation type="journal article" date="2021" name="Elife">
        <title>Chloroplast acquisition without the gene transfer in kleptoplastic sea slugs, Plakobranchus ocellatus.</title>
        <authorList>
            <person name="Maeda T."/>
            <person name="Takahashi S."/>
            <person name="Yoshida T."/>
            <person name="Shimamura S."/>
            <person name="Takaki Y."/>
            <person name="Nagai Y."/>
            <person name="Toyoda A."/>
            <person name="Suzuki Y."/>
            <person name="Arimoto A."/>
            <person name="Ishii H."/>
            <person name="Satoh N."/>
            <person name="Nishiyama T."/>
            <person name="Hasebe M."/>
            <person name="Maruyama T."/>
            <person name="Minagawa J."/>
            <person name="Obokata J."/>
            <person name="Shigenobu S."/>
        </authorList>
    </citation>
    <scope>NUCLEOTIDE SEQUENCE [LARGE SCALE GENOMIC DNA]</scope>
</reference>
<keyword evidence="3" id="KW-1185">Reference proteome</keyword>